<dbReference type="PANTHER" id="PTHR30605">
    <property type="entry name" value="ANHYDRO-N-ACETYLMURAMIC ACID KINASE"/>
    <property type="match status" value="1"/>
</dbReference>
<dbReference type="RefSeq" id="WP_345459111.1">
    <property type="nucleotide sequence ID" value="NZ_BAABKG010000003.1"/>
</dbReference>
<dbReference type="NCBIfam" id="NF007146">
    <property type="entry name" value="PRK09585.2-6"/>
    <property type="match status" value="1"/>
</dbReference>
<dbReference type="Gene3D" id="3.30.420.40">
    <property type="match status" value="2"/>
</dbReference>
<dbReference type="SUPFAM" id="SSF53067">
    <property type="entry name" value="Actin-like ATPase domain"/>
    <property type="match status" value="1"/>
</dbReference>
<sequence>MIVLAVASGTSADGLDVGAVRFARDELDPATLVADVLDTWTDPWPPGVRDDVLALLPPATTTAAALCAADQAVGQAVAGAARAALERVPGVDLVVSPGQTVFHDVRDGVCLGTMQVGQPAWAAEATGLPVVSDLRARDVAAGGHGAPLAGVLDRLWLGGDDVRVALNLGGIANVTVVGPGVQAPAHDTGPANCLLDVVATRALGRPYDADGALAASGRVDERLLARLLAHPYFALPAPKSTGRELFSAAWLDDVVDGEPWPDVAATLVELTAVTVADAVAPHRPREVVASGGGTANPVLVAALARRLGDVPLVTSDAHGLPADGKESVLWALLGWLAWHQVPVSTGPHPARVLGRITPGHAPVVLPPAGEAPRRLVVGSPQLTEVVAR</sequence>
<dbReference type="InterPro" id="IPR043129">
    <property type="entry name" value="ATPase_NBD"/>
</dbReference>
<accession>A0ABP9PPT4</accession>
<dbReference type="InterPro" id="IPR005338">
    <property type="entry name" value="Anhydro_N_Ac-Mur_kinase"/>
</dbReference>
<keyword evidence="1" id="KW-0418">Kinase</keyword>
<comment type="caution">
    <text evidence="1">The sequence shown here is derived from an EMBL/GenBank/DDBJ whole genome shotgun (WGS) entry which is preliminary data.</text>
</comment>
<evidence type="ECO:0000313" key="1">
    <source>
        <dbReference type="EMBL" id="GAA5150125.1"/>
    </source>
</evidence>
<evidence type="ECO:0000313" key="2">
    <source>
        <dbReference type="Proteomes" id="UP001500221"/>
    </source>
</evidence>
<keyword evidence="2" id="KW-1185">Reference proteome</keyword>
<proteinExistence type="predicted"/>
<reference evidence="2" key="1">
    <citation type="journal article" date="2019" name="Int. J. Syst. Evol. Microbiol.">
        <title>The Global Catalogue of Microorganisms (GCM) 10K type strain sequencing project: providing services to taxonomists for standard genome sequencing and annotation.</title>
        <authorList>
            <consortium name="The Broad Institute Genomics Platform"/>
            <consortium name="The Broad Institute Genome Sequencing Center for Infectious Disease"/>
            <person name="Wu L."/>
            <person name="Ma J."/>
        </authorList>
    </citation>
    <scope>NUCLEOTIDE SEQUENCE [LARGE SCALE GENOMIC DNA]</scope>
    <source>
        <strain evidence="2">JCM 18459</strain>
    </source>
</reference>
<keyword evidence="1" id="KW-0808">Transferase</keyword>
<organism evidence="1 2">
    <name type="scientific">Nocardioides marinquilinus</name>
    <dbReference type="NCBI Taxonomy" id="1210400"/>
    <lineage>
        <taxon>Bacteria</taxon>
        <taxon>Bacillati</taxon>
        <taxon>Actinomycetota</taxon>
        <taxon>Actinomycetes</taxon>
        <taxon>Propionibacteriales</taxon>
        <taxon>Nocardioidaceae</taxon>
        <taxon>Nocardioides</taxon>
    </lineage>
</organism>
<protein>
    <submittedName>
        <fullName evidence="1">Anhydro-N-acetylmuramic acid kinase</fullName>
    </submittedName>
</protein>
<dbReference type="PANTHER" id="PTHR30605:SF0">
    <property type="entry name" value="ANHYDRO-N-ACETYLMURAMIC ACID KINASE"/>
    <property type="match status" value="1"/>
</dbReference>
<name>A0ABP9PPT4_9ACTN</name>
<dbReference type="Pfam" id="PF03702">
    <property type="entry name" value="AnmK"/>
    <property type="match status" value="1"/>
</dbReference>
<dbReference type="EMBL" id="BAABKG010000003">
    <property type="protein sequence ID" value="GAA5150125.1"/>
    <property type="molecule type" value="Genomic_DNA"/>
</dbReference>
<dbReference type="Proteomes" id="UP001500221">
    <property type="component" value="Unassembled WGS sequence"/>
</dbReference>
<gene>
    <name evidence="1" type="ORF">GCM10023340_26540</name>
</gene>
<dbReference type="GO" id="GO:0016301">
    <property type="term" value="F:kinase activity"/>
    <property type="evidence" value="ECO:0007669"/>
    <property type="project" value="UniProtKB-KW"/>
</dbReference>